<protein>
    <submittedName>
        <fullName evidence="3">Amino acid ABC transporter substrate-binding protein</fullName>
    </submittedName>
</protein>
<feature type="domain" description="Solute-binding protein family 3/N-terminal" evidence="2">
    <location>
        <begin position="5"/>
        <end position="228"/>
    </location>
</feature>
<dbReference type="EMBL" id="VLTK01000007">
    <property type="protein sequence ID" value="TSI15051.1"/>
    <property type="molecule type" value="Genomic_DNA"/>
</dbReference>
<comment type="caution">
    <text evidence="3">The sequence shown here is derived from an EMBL/GenBank/DDBJ whole genome shotgun (WGS) entry which is preliminary data.</text>
</comment>
<dbReference type="AlphaFoldDB" id="A0A556CC89"/>
<evidence type="ECO:0000313" key="3">
    <source>
        <dbReference type="EMBL" id="TSI15051.1"/>
    </source>
</evidence>
<dbReference type="Proteomes" id="UP000316406">
    <property type="component" value="Unassembled WGS sequence"/>
</dbReference>
<dbReference type="PANTHER" id="PTHR35936">
    <property type="entry name" value="MEMBRANE-BOUND LYTIC MUREIN TRANSGLYCOSYLASE F"/>
    <property type="match status" value="1"/>
</dbReference>
<organism evidence="3 4">
    <name type="scientific">Brevibacterium aurantiacum</name>
    <dbReference type="NCBI Taxonomy" id="273384"/>
    <lineage>
        <taxon>Bacteria</taxon>
        <taxon>Bacillati</taxon>
        <taxon>Actinomycetota</taxon>
        <taxon>Actinomycetes</taxon>
        <taxon>Micrococcales</taxon>
        <taxon>Brevibacteriaceae</taxon>
        <taxon>Brevibacterium</taxon>
    </lineage>
</organism>
<dbReference type="Gene3D" id="3.40.190.10">
    <property type="entry name" value="Periplasmic binding protein-like II"/>
    <property type="match status" value="2"/>
</dbReference>
<dbReference type="SMART" id="SM00062">
    <property type="entry name" value="PBPb"/>
    <property type="match status" value="1"/>
</dbReference>
<evidence type="ECO:0000256" key="1">
    <source>
        <dbReference type="ARBA" id="ARBA00022729"/>
    </source>
</evidence>
<dbReference type="OrthoDB" id="8454826at2"/>
<dbReference type="RefSeq" id="WP_143923099.1">
    <property type="nucleotide sequence ID" value="NZ_VLTK01000007.1"/>
</dbReference>
<sequence>MTETSIRFACIDSEAAPLFDKSKDGGITRTGYEPEAAQLVAEVLGRELEWVIVAWDDMIPAVLRGDADAVWCGQGIIPSRRAQVDFTRPYAVFNESVLVRAGDPATSPDHLGGYKVAAIEGSANMVLAETFPGAQLVSFGPTDDVFADMIQAVRDGSVDAMVDDDVVTVPLGDEPEFDLAFTAQTRNPWGVGVAKDNAPMLDLLDTALAQVITDGRLAEVWARWMPHLPFPAETLSAGRPS</sequence>
<name>A0A556CC89_BREAU</name>
<dbReference type="InterPro" id="IPR001638">
    <property type="entry name" value="Solute-binding_3/MltF_N"/>
</dbReference>
<accession>A0A556CC89</accession>
<dbReference type="Pfam" id="PF00497">
    <property type="entry name" value="SBP_bac_3"/>
    <property type="match status" value="1"/>
</dbReference>
<evidence type="ECO:0000259" key="2">
    <source>
        <dbReference type="SMART" id="SM00062"/>
    </source>
</evidence>
<dbReference type="SUPFAM" id="SSF53850">
    <property type="entry name" value="Periplasmic binding protein-like II"/>
    <property type="match status" value="1"/>
</dbReference>
<keyword evidence="1" id="KW-0732">Signal</keyword>
<reference evidence="3 4" key="1">
    <citation type="submission" date="2019-07" db="EMBL/GenBank/DDBJ databases">
        <title>Draft genome sequence of Brevibacterium aurantiacum XU54 isolated from Xinjiang China.</title>
        <authorList>
            <person name="Xu X."/>
        </authorList>
    </citation>
    <scope>NUCLEOTIDE SEQUENCE [LARGE SCALE GENOMIC DNA]</scope>
    <source>
        <strain evidence="3 4">XU54</strain>
    </source>
</reference>
<keyword evidence="4" id="KW-1185">Reference proteome</keyword>
<dbReference type="CDD" id="cd13530">
    <property type="entry name" value="PBP2_peptides_like"/>
    <property type="match status" value="1"/>
</dbReference>
<gene>
    <name evidence="3" type="ORF">FO013_13565</name>
</gene>
<evidence type="ECO:0000313" key="4">
    <source>
        <dbReference type="Proteomes" id="UP000316406"/>
    </source>
</evidence>
<proteinExistence type="predicted"/>